<keyword evidence="2" id="KW-1185">Reference proteome</keyword>
<gene>
    <name evidence="1" type="ORF">INT47_004549</name>
</gene>
<dbReference type="AlphaFoldDB" id="A0A8H7RIX2"/>
<sequence length="104" mass="11463">MEKSVGSTLKSKAINLAKSARTFSNLTDEAKNTVFLGLNSIVNLSNNSTGPGSQRSLFPESSWQQLKNSVYESGDMPPLPDDVTEELEDIEKVPMFTIANLDYY</sequence>
<evidence type="ECO:0000313" key="2">
    <source>
        <dbReference type="Proteomes" id="UP000603453"/>
    </source>
</evidence>
<name>A0A8H7RIX2_9FUNG</name>
<proteinExistence type="predicted"/>
<reference evidence="1" key="1">
    <citation type="submission" date="2020-12" db="EMBL/GenBank/DDBJ databases">
        <title>Metabolic potential, ecology and presence of endohyphal bacteria is reflected in genomic diversity of Mucoromycotina.</title>
        <authorList>
            <person name="Muszewska A."/>
            <person name="Okrasinska A."/>
            <person name="Steczkiewicz K."/>
            <person name="Drgas O."/>
            <person name="Orlowska M."/>
            <person name="Perlinska-Lenart U."/>
            <person name="Aleksandrzak-Piekarczyk T."/>
            <person name="Szatraj K."/>
            <person name="Zielenkiewicz U."/>
            <person name="Pilsyk S."/>
            <person name="Malc E."/>
            <person name="Mieczkowski P."/>
            <person name="Kruszewska J.S."/>
            <person name="Biernat P."/>
            <person name="Pawlowska J."/>
        </authorList>
    </citation>
    <scope>NUCLEOTIDE SEQUENCE</scope>
    <source>
        <strain evidence="1">WA0000017839</strain>
    </source>
</reference>
<dbReference type="EMBL" id="JAEPRD010000007">
    <property type="protein sequence ID" value="KAG2211862.1"/>
    <property type="molecule type" value="Genomic_DNA"/>
</dbReference>
<dbReference type="Proteomes" id="UP000603453">
    <property type="component" value="Unassembled WGS sequence"/>
</dbReference>
<evidence type="ECO:0000313" key="1">
    <source>
        <dbReference type="EMBL" id="KAG2211862.1"/>
    </source>
</evidence>
<dbReference type="OrthoDB" id="2270063at2759"/>
<accession>A0A8H7RIX2</accession>
<organism evidence="1 2">
    <name type="scientific">Mucor saturninus</name>
    <dbReference type="NCBI Taxonomy" id="64648"/>
    <lineage>
        <taxon>Eukaryota</taxon>
        <taxon>Fungi</taxon>
        <taxon>Fungi incertae sedis</taxon>
        <taxon>Mucoromycota</taxon>
        <taxon>Mucoromycotina</taxon>
        <taxon>Mucoromycetes</taxon>
        <taxon>Mucorales</taxon>
        <taxon>Mucorineae</taxon>
        <taxon>Mucoraceae</taxon>
        <taxon>Mucor</taxon>
    </lineage>
</organism>
<comment type="caution">
    <text evidence="1">The sequence shown here is derived from an EMBL/GenBank/DDBJ whole genome shotgun (WGS) entry which is preliminary data.</text>
</comment>
<protein>
    <submittedName>
        <fullName evidence="1">Uncharacterized protein</fullName>
    </submittedName>
</protein>